<protein>
    <submittedName>
        <fullName evidence="1">Uncharacterized protein</fullName>
    </submittedName>
</protein>
<accession>A0AAN9Y5W7</accession>
<organism evidence="1 2">
    <name type="scientific">Parthenolecanium corni</name>
    <dbReference type="NCBI Taxonomy" id="536013"/>
    <lineage>
        <taxon>Eukaryota</taxon>
        <taxon>Metazoa</taxon>
        <taxon>Ecdysozoa</taxon>
        <taxon>Arthropoda</taxon>
        <taxon>Hexapoda</taxon>
        <taxon>Insecta</taxon>
        <taxon>Pterygota</taxon>
        <taxon>Neoptera</taxon>
        <taxon>Paraneoptera</taxon>
        <taxon>Hemiptera</taxon>
        <taxon>Sternorrhyncha</taxon>
        <taxon>Coccoidea</taxon>
        <taxon>Coccidae</taxon>
        <taxon>Parthenolecanium</taxon>
    </lineage>
</organism>
<evidence type="ECO:0000313" key="2">
    <source>
        <dbReference type="Proteomes" id="UP001367676"/>
    </source>
</evidence>
<dbReference type="AlphaFoldDB" id="A0AAN9Y5W7"/>
<name>A0AAN9Y5W7_9HEMI</name>
<sequence>MPSSGVYSNWPKFGWRLVVVVVAKSSYSILGRYAAANCEKLTMPLRHAMRFQFQFKFKFKFQFQFGIVFVCNDATNRDEVA</sequence>
<gene>
    <name evidence="1" type="ORF">V9T40_007500</name>
</gene>
<evidence type="ECO:0000313" key="1">
    <source>
        <dbReference type="EMBL" id="KAK7592748.1"/>
    </source>
</evidence>
<dbReference type="EMBL" id="JBBCAQ010000020">
    <property type="protein sequence ID" value="KAK7592748.1"/>
    <property type="molecule type" value="Genomic_DNA"/>
</dbReference>
<keyword evidence="2" id="KW-1185">Reference proteome</keyword>
<reference evidence="1 2" key="1">
    <citation type="submission" date="2024-03" db="EMBL/GenBank/DDBJ databases">
        <title>Adaptation during the transition from Ophiocordyceps entomopathogen to insect associate is accompanied by gene loss and intensified selection.</title>
        <authorList>
            <person name="Ward C.M."/>
            <person name="Onetto C.A."/>
            <person name="Borneman A.R."/>
        </authorList>
    </citation>
    <scope>NUCLEOTIDE SEQUENCE [LARGE SCALE GENOMIC DNA]</scope>
    <source>
        <strain evidence="1">AWRI1</strain>
        <tissue evidence="1">Single Adult Female</tissue>
    </source>
</reference>
<dbReference type="Proteomes" id="UP001367676">
    <property type="component" value="Unassembled WGS sequence"/>
</dbReference>
<comment type="caution">
    <text evidence="1">The sequence shown here is derived from an EMBL/GenBank/DDBJ whole genome shotgun (WGS) entry which is preliminary data.</text>
</comment>
<proteinExistence type="predicted"/>